<reference evidence="12 13" key="1">
    <citation type="submission" date="2020-01" db="EMBL/GenBank/DDBJ databases">
        <title>Pseudarthrobacter psychrotolerans sp. nov., isolated from antarctic soil.</title>
        <authorList>
            <person name="Shin Y."/>
            <person name="Park W."/>
        </authorList>
    </citation>
    <scope>NUCLEOTIDE SEQUENCE [LARGE SCALE GENOMIC DNA]</scope>
    <source>
        <strain evidence="12 13">YJ56</strain>
    </source>
</reference>
<dbReference type="PANTHER" id="PTHR43166:SF9">
    <property type="entry name" value="GLUTAMATE_ASPARTATE IMPORT ATP-BINDING PROTEIN GLTL"/>
    <property type="match status" value="1"/>
</dbReference>
<evidence type="ECO:0000256" key="7">
    <source>
        <dbReference type="ARBA" id="ARBA00023136"/>
    </source>
</evidence>
<feature type="domain" description="ABC transporter" evidence="11">
    <location>
        <begin position="112"/>
        <end position="351"/>
    </location>
</feature>
<dbReference type="AlphaFoldDB" id="A0A6P1NQY0"/>
<evidence type="ECO:0000256" key="5">
    <source>
        <dbReference type="ARBA" id="ARBA00022741"/>
    </source>
</evidence>
<dbReference type="PROSITE" id="PS50893">
    <property type="entry name" value="ABC_TRANSPORTER_2"/>
    <property type="match status" value="1"/>
</dbReference>
<dbReference type="Gene3D" id="3.40.50.300">
    <property type="entry name" value="P-loop containing nucleotide triphosphate hydrolases"/>
    <property type="match status" value="1"/>
</dbReference>
<keyword evidence="7" id="KW-0472">Membrane</keyword>
<dbReference type="PANTHER" id="PTHR43166">
    <property type="entry name" value="AMINO ACID IMPORT ATP-BINDING PROTEIN"/>
    <property type="match status" value="1"/>
</dbReference>
<sequence length="357" mass="38743">MGLSCASFAGRAGQFSGVGTSLQTRYTKLLTGYVITDYILCVTPTTFDHRSRRPIFPALNARAKDHQSAGESPPAPAPPGAHLEDEYPVTDNQQNRTQGAAGTTDAQKAPQLQLKDIHKEFNGNTVLSDISLDVNAGEVVAFIGPSGAGKSTLLRCVNYLETPSSGELLIDGKPTVKIASKPTRNELMNLRRQVGMVFQSFNLFPHISVLRNVALPQERVLGRSRKEAEERAMELLTRVGLGDKADARPSKCSGGQQQRIAIARALALDPEIMLFDEPTSALDPELGGEVLAVMQELAATGMTMLVVTHEMSFARRVSDRTVFMADGRIVEQGAPEQVFGAPREARTKKFLEAVLER</sequence>
<dbReference type="EC" id="7.4.2.1" evidence="8"/>
<dbReference type="InterPro" id="IPR017871">
    <property type="entry name" value="ABC_transporter-like_CS"/>
</dbReference>
<dbReference type="InterPro" id="IPR003593">
    <property type="entry name" value="AAA+_ATPase"/>
</dbReference>
<evidence type="ECO:0000256" key="9">
    <source>
        <dbReference type="ARBA" id="ARBA00047624"/>
    </source>
</evidence>
<proteinExistence type="inferred from homology"/>
<keyword evidence="3" id="KW-0813">Transport</keyword>
<evidence type="ECO:0000313" key="12">
    <source>
        <dbReference type="EMBL" id="QHK22149.1"/>
    </source>
</evidence>
<evidence type="ECO:0000256" key="1">
    <source>
        <dbReference type="ARBA" id="ARBA00004202"/>
    </source>
</evidence>
<dbReference type="CDD" id="cd03262">
    <property type="entry name" value="ABC_HisP_GlnQ"/>
    <property type="match status" value="1"/>
</dbReference>
<dbReference type="GO" id="GO:0015426">
    <property type="term" value="F:ATPase-coupled polar amino acid-transporter activity"/>
    <property type="evidence" value="ECO:0007669"/>
    <property type="project" value="UniProtKB-EC"/>
</dbReference>
<evidence type="ECO:0000256" key="2">
    <source>
        <dbReference type="ARBA" id="ARBA00005417"/>
    </source>
</evidence>
<dbReference type="GO" id="GO:0005524">
    <property type="term" value="F:ATP binding"/>
    <property type="evidence" value="ECO:0007669"/>
    <property type="project" value="UniProtKB-KW"/>
</dbReference>
<keyword evidence="4" id="KW-1003">Cell membrane</keyword>
<dbReference type="InterPro" id="IPR003439">
    <property type="entry name" value="ABC_transporter-like_ATP-bd"/>
</dbReference>
<feature type="region of interest" description="Disordered" evidence="10">
    <location>
        <begin position="61"/>
        <end position="87"/>
    </location>
</feature>
<dbReference type="EMBL" id="CP047898">
    <property type="protein sequence ID" value="QHK22149.1"/>
    <property type="molecule type" value="Genomic_DNA"/>
</dbReference>
<dbReference type="InterPro" id="IPR050086">
    <property type="entry name" value="MetN_ABC_transporter-like"/>
</dbReference>
<dbReference type="GO" id="GO:0016887">
    <property type="term" value="F:ATP hydrolysis activity"/>
    <property type="evidence" value="ECO:0007669"/>
    <property type="project" value="InterPro"/>
</dbReference>
<evidence type="ECO:0000256" key="8">
    <source>
        <dbReference type="ARBA" id="ARBA00038850"/>
    </source>
</evidence>
<keyword evidence="13" id="KW-1185">Reference proteome</keyword>
<comment type="subcellular location">
    <subcellularLocation>
        <location evidence="1">Cell membrane</location>
        <topology evidence="1">Peripheral membrane protein</topology>
    </subcellularLocation>
</comment>
<organism evidence="12 13">
    <name type="scientific">Pseudarthrobacter psychrotolerans</name>
    <dbReference type="NCBI Taxonomy" id="2697569"/>
    <lineage>
        <taxon>Bacteria</taxon>
        <taxon>Bacillati</taxon>
        <taxon>Actinomycetota</taxon>
        <taxon>Actinomycetes</taxon>
        <taxon>Micrococcales</taxon>
        <taxon>Micrococcaceae</taxon>
        <taxon>Pseudarthrobacter</taxon>
    </lineage>
</organism>
<dbReference type="FunFam" id="3.40.50.300:FF:000020">
    <property type="entry name" value="Amino acid ABC transporter ATP-binding component"/>
    <property type="match status" value="1"/>
</dbReference>
<comment type="similarity">
    <text evidence="2">Belongs to the ABC transporter superfamily.</text>
</comment>
<evidence type="ECO:0000256" key="3">
    <source>
        <dbReference type="ARBA" id="ARBA00022448"/>
    </source>
</evidence>
<comment type="catalytic activity">
    <reaction evidence="9">
        <text>a polar amino acid(out) + ATP + H2O = a polar amino acid(in) + ADP + phosphate + H(+)</text>
        <dbReference type="Rhea" id="RHEA:14673"/>
        <dbReference type="ChEBI" id="CHEBI:15377"/>
        <dbReference type="ChEBI" id="CHEBI:15378"/>
        <dbReference type="ChEBI" id="CHEBI:30616"/>
        <dbReference type="ChEBI" id="CHEBI:43474"/>
        <dbReference type="ChEBI" id="CHEBI:62031"/>
        <dbReference type="ChEBI" id="CHEBI:456216"/>
        <dbReference type="EC" id="7.4.2.1"/>
    </reaction>
    <physiologicalReaction direction="left-to-right" evidence="9">
        <dbReference type="Rhea" id="RHEA:14674"/>
    </physiologicalReaction>
</comment>
<accession>A0A6P1NQY0</accession>
<gene>
    <name evidence="12" type="ORF">GU243_03130</name>
</gene>
<name>A0A6P1NQY0_9MICC</name>
<dbReference type="SUPFAM" id="SSF52540">
    <property type="entry name" value="P-loop containing nucleoside triphosphate hydrolases"/>
    <property type="match status" value="1"/>
</dbReference>
<dbReference type="SMART" id="SM00382">
    <property type="entry name" value="AAA"/>
    <property type="match status" value="1"/>
</dbReference>
<evidence type="ECO:0000259" key="11">
    <source>
        <dbReference type="PROSITE" id="PS50893"/>
    </source>
</evidence>
<evidence type="ECO:0000313" key="13">
    <source>
        <dbReference type="Proteomes" id="UP000464186"/>
    </source>
</evidence>
<dbReference type="GO" id="GO:0005886">
    <property type="term" value="C:plasma membrane"/>
    <property type="evidence" value="ECO:0007669"/>
    <property type="project" value="UniProtKB-SubCell"/>
</dbReference>
<keyword evidence="5" id="KW-0547">Nucleotide-binding</keyword>
<dbReference type="KEGG" id="psey:GU243_03130"/>
<dbReference type="PROSITE" id="PS00211">
    <property type="entry name" value="ABC_TRANSPORTER_1"/>
    <property type="match status" value="1"/>
</dbReference>
<evidence type="ECO:0000256" key="10">
    <source>
        <dbReference type="SAM" id="MobiDB-lite"/>
    </source>
</evidence>
<keyword evidence="6 12" id="KW-0067">ATP-binding</keyword>
<dbReference type="InterPro" id="IPR027417">
    <property type="entry name" value="P-loop_NTPase"/>
</dbReference>
<protein>
    <recommendedName>
        <fullName evidence="8">ABC-type polar-amino-acid transporter</fullName>
        <ecNumber evidence="8">7.4.2.1</ecNumber>
    </recommendedName>
</protein>
<dbReference type="Pfam" id="PF00005">
    <property type="entry name" value="ABC_tran"/>
    <property type="match status" value="1"/>
</dbReference>
<evidence type="ECO:0000256" key="4">
    <source>
        <dbReference type="ARBA" id="ARBA00022475"/>
    </source>
</evidence>
<evidence type="ECO:0000256" key="6">
    <source>
        <dbReference type="ARBA" id="ARBA00022840"/>
    </source>
</evidence>
<dbReference type="Proteomes" id="UP000464186">
    <property type="component" value="Chromosome"/>
</dbReference>